<comment type="caution">
    <text evidence="2">The sequence shown here is derived from an EMBL/GenBank/DDBJ whole genome shotgun (WGS) entry which is preliminary data.</text>
</comment>
<evidence type="ECO:0000313" key="3">
    <source>
        <dbReference type="Proteomes" id="UP000648257"/>
    </source>
</evidence>
<dbReference type="Gene3D" id="3.40.50.1110">
    <property type="entry name" value="SGNH hydrolase"/>
    <property type="match status" value="1"/>
</dbReference>
<accession>A0ABR6X507</accession>
<dbReference type="InterPro" id="IPR036514">
    <property type="entry name" value="SGNH_hydro_sf"/>
</dbReference>
<dbReference type="SUPFAM" id="SSF52266">
    <property type="entry name" value="SGNH hydrolase"/>
    <property type="match status" value="1"/>
</dbReference>
<proteinExistence type="predicted"/>
<dbReference type="Pfam" id="PF13472">
    <property type="entry name" value="Lipase_GDSL_2"/>
    <property type="match status" value="1"/>
</dbReference>
<dbReference type="Proteomes" id="UP000648257">
    <property type="component" value="Unassembled WGS sequence"/>
</dbReference>
<feature type="domain" description="SGNH hydrolase-type esterase" evidence="1">
    <location>
        <begin position="37"/>
        <end position="197"/>
    </location>
</feature>
<evidence type="ECO:0000313" key="2">
    <source>
        <dbReference type="EMBL" id="MBC3808025.1"/>
    </source>
</evidence>
<dbReference type="EMBL" id="JACOFW010000012">
    <property type="protein sequence ID" value="MBC3808025.1"/>
    <property type="molecule type" value="Genomic_DNA"/>
</dbReference>
<name>A0ABR6X507_9BURK</name>
<dbReference type="InterPro" id="IPR013830">
    <property type="entry name" value="SGNH_hydro"/>
</dbReference>
<evidence type="ECO:0000259" key="1">
    <source>
        <dbReference type="Pfam" id="PF13472"/>
    </source>
</evidence>
<dbReference type="PANTHER" id="PTHR30383:SF24">
    <property type="entry name" value="THIOESTERASE 1_PROTEASE 1_LYSOPHOSPHOLIPASE L1"/>
    <property type="match status" value="1"/>
</dbReference>
<keyword evidence="3" id="KW-1185">Reference proteome</keyword>
<protein>
    <submittedName>
        <fullName evidence="2">Arylesterase</fullName>
    </submittedName>
</protein>
<gene>
    <name evidence="2" type="ORF">H8K52_11785</name>
</gene>
<dbReference type="PANTHER" id="PTHR30383">
    <property type="entry name" value="THIOESTERASE 1/PROTEASE 1/LYSOPHOSPHOLIPASE L1"/>
    <property type="match status" value="1"/>
</dbReference>
<dbReference type="InterPro" id="IPR051532">
    <property type="entry name" value="Ester_Hydrolysis_Enzymes"/>
</dbReference>
<sequence>MLLNFKKTLNIFSALFIVLYFLLASGYAHSASKTILVLGDSLSAEYGLTRGTGWVALLEKKLESKKIDMRVINASISGETSSGGKARLAALLKIHQPTIVIIELGGNDALRGLDLNVSEQNFREMLNMTKDSKAKPLLVAMQIPPNYGKAYTDKFFSMYAKLAKETQSALVPFFLKGVADKPELFQPDRIHLTAEAHPVMLENVWGPLQKLLRR</sequence>
<organism evidence="2 3">
    <name type="scientific">Undibacterium seohonense</name>
    <dbReference type="NCBI Taxonomy" id="1344950"/>
    <lineage>
        <taxon>Bacteria</taxon>
        <taxon>Pseudomonadati</taxon>
        <taxon>Pseudomonadota</taxon>
        <taxon>Betaproteobacteria</taxon>
        <taxon>Burkholderiales</taxon>
        <taxon>Oxalobacteraceae</taxon>
        <taxon>Undibacterium</taxon>
    </lineage>
</organism>
<reference evidence="2 3" key="1">
    <citation type="submission" date="2020-08" db="EMBL/GenBank/DDBJ databases">
        <title>Novel species isolated from subtropical streams in China.</title>
        <authorList>
            <person name="Lu H."/>
        </authorList>
    </citation>
    <scope>NUCLEOTIDE SEQUENCE [LARGE SCALE GENOMIC DNA]</scope>
    <source>
        <strain evidence="2 3">KACC 16656</strain>
    </source>
</reference>
<dbReference type="CDD" id="cd01822">
    <property type="entry name" value="Lysophospholipase_L1_like"/>
    <property type="match status" value="1"/>
</dbReference>